<organism evidence="1 2">
    <name type="scientific">Halorussus gelatinilyticus</name>
    <dbReference type="NCBI Taxonomy" id="2937524"/>
    <lineage>
        <taxon>Archaea</taxon>
        <taxon>Methanobacteriati</taxon>
        <taxon>Methanobacteriota</taxon>
        <taxon>Stenosarchaea group</taxon>
        <taxon>Halobacteria</taxon>
        <taxon>Halobacteriales</taxon>
        <taxon>Haladaptataceae</taxon>
        <taxon>Halorussus</taxon>
    </lineage>
</organism>
<gene>
    <name evidence="1" type="ORF">M0R88_03465</name>
</gene>
<keyword evidence="2" id="KW-1185">Reference proteome</keyword>
<accession>A0A8U0IK85</accession>
<dbReference type="KEGG" id="haxz:M0R88_03465"/>
<dbReference type="RefSeq" id="WP_248655573.1">
    <property type="nucleotide sequence ID" value="NZ_CP096658.1"/>
</dbReference>
<proteinExistence type="predicted"/>
<protein>
    <submittedName>
        <fullName evidence="1">Uncharacterized protein</fullName>
    </submittedName>
</protein>
<name>A0A8U0IK85_9EURY</name>
<reference evidence="1" key="1">
    <citation type="submission" date="2022-04" db="EMBL/GenBank/DDBJ databases">
        <title>Diverse halophilic archaea isolated from saline environments.</title>
        <authorList>
            <person name="Cui H.-L."/>
        </authorList>
    </citation>
    <scope>NUCLEOTIDE SEQUENCE</scope>
    <source>
        <strain evidence="1">XZYJT40</strain>
    </source>
</reference>
<sequence>MVLLPETGTMGDKIVEERSSEYVLKMRGGGRADNPPNNKITEWGPFYRNEVFGEVRIWLEANSRGYPELFAPIADWDRQNFQWLVMEKAKLPEDPIPAIEILKRKFNQRDDWTIDDAEVGVLDDRYVFIDYGEFWLRDSWNVSEENLLGRG</sequence>
<dbReference type="AlphaFoldDB" id="A0A8U0IK85"/>
<dbReference type="GeneID" id="72188882"/>
<dbReference type="Proteomes" id="UP000830434">
    <property type="component" value="Chromosome"/>
</dbReference>
<evidence type="ECO:0000313" key="1">
    <source>
        <dbReference type="EMBL" id="UPW01168.1"/>
    </source>
</evidence>
<evidence type="ECO:0000313" key="2">
    <source>
        <dbReference type="Proteomes" id="UP000830434"/>
    </source>
</evidence>
<dbReference type="EMBL" id="CP096658">
    <property type="protein sequence ID" value="UPW01168.1"/>
    <property type="molecule type" value="Genomic_DNA"/>
</dbReference>